<dbReference type="Pfam" id="PF13499">
    <property type="entry name" value="EF-hand_7"/>
    <property type="match status" value="1"/>
</dbReference>
<feature type="region of interest" description="Disordered" evidence="4">
    <location>
        <begin position="373"/>
        <end position="408"/>
    </location>
</feature>
<dbReference type="EMBL" id="VLTM01000121">
    <property type="protein sequence ID" value="KAA0150661.1"/>
    <property type="molecule type" value="Genomic_DNA"/>
</dbReference>
<dbReference type="Pfam" id="PF13202">
    <property type="entry name" value="EF-hand_5"/>
    <property type="match status" value="1"/>
</dbReference>
<dbReference type="PANTHER" id="PTHR44324">
    <property type="entry name" value="WD40 REPEAT DOMAIN 95"/>
    <property type="match status" value="1"/>
</dbReference>
<feature type="domain" description="EF-hand" evidence="5">
    <location>
        <begin position="2153"/>
        <end position="2188"/>
    </location>
</feature>
<dbReference type="Gene3D" id="2.130.10.10">
    <property type="entry name" value="YVTN repeat-like/Quinoprotein amine dehydrogenase"/>
    <property type="match status" value="5"/>
</dbReference>
<comment type="caution">
    <text evidence="6">The sequence shown here is derived from an EMBL/GenBank/DDBJ whole genome shotgun (WGS) entry which is preliminary data.</text>
</comment>
<dbReference type="PROSITE" id="PS50222">
    <property type="entry name" value="EF_HAND_2"/>
    <property type="match status" value="5"/>
</dbReference>
<evidence type="ECO:0000259" key="5">
    <source>
        <dbReference type="PROSITE" id="PS50222"/>
    </source>
</evidence>
<dbReference type="SUPFAM" id="SSF50978">
    <property type="entry name" value="WD40 repeat-like"/>
    <property type="match status" value="3"/>
</dbReference>
<feature type="region of interest" description="Disordered" evidence="4">
    <location>
        <begin position="1274"/>
        <end position="1334"/>
    </location>
</feature>
<keyword evidence="2" id="KW-0106">Calcium</keyword>
<accession>A0A5A8CFM5</accession>
<feature type="region of interest" description="Disordered" evidence="4">
    <location>
        <begin position="1223"/>
        <end position="1248"/>
    </location>
</feature>
<feature type="compositionally biased region" description="Low complexity" evidence="4">
    <location>
        <begin position="1513"/>
        <end position="1537"/>
    </location>
</feature>
<feature type="region of interest" description="Disordered" evidence="4">
    <location>
        <begin position="1501"/>
        <end position="1571"/>
    </location>
</feature>
<gene>
    <name evidence="6" type="ORF">FNF31_06980</name>
</gene>
<keyword evidence="3" id="KW-0853">WD repeat</keyword>
<evidence type="ECO:0000256" key="3">
    <source>
        <dbReference type="PROSITE-ProRule" id="PRU00221"/>
    </source>
</evidence>
<feature type="repeat" description="WD" evidence="3">
    <location>
        <begin position="500"/>
        <end position="533"/>
    </location>
</feature>
<dbReference type="InterPro" id="IPR036322">
    <property type="entry name" value="WD40_repeat_dom_sf"/>
</dbReference>
<dbReference type="Pfam" id="PF00400">
    <property type="entry name" value="WD40"/>
    <property type="match status" value="3"/>
</dbReference>
<keyword evidence="1" id="KW-0677">Repeat</keyword>
<feature type="domain" description="EF-hand" evidence="5">
    <location>
        <begin position="55"/>
        <end position="90"/>
    </location>
</feature>
<dbReference type="Gene3D" id="1.10.238.10">
    <property type="entry name" value="EF-hand"/>
    <property type="match status" value="2"/>
</dbReference>
<feature type="domain" description="EF-hand" evidence="5">
    <location>
        <begin position="2218"/>
        <end position="2253"/>
    </location>
</feature>
<dbReference type="InterPro" id="IPR002048">
    <property type="entry name" value="EF_hand_dom"/>
</dbReference>
<dbReference type="PANTHER" id="PTHR44324:SF4">
    <property type="entry name" value="WD40 REPEAT DOMAIN 95"/>
    <property type="match status" value="1"/>
</dbReference>
<protein>
    <recommendedName>
        <fullName evidence="5">EF-hand domain-containing protein</fullName>
    </recommendedName>
</protein>
<dbReference type="GO" id="GO:0005509">
    <property type="term" value="F:calcium ion binding"/>
    <property type="evidence" value="ECO:0007669"/>
    <property type="project" value="InterPro"/>
</dbReference>
<name>A0A5A8CFM5_CAFRO</name>
<evidence type="ECO:0000256" key="4">
    <source>
        <dbReference type="SAM" id="MobiDB-lite"/>
    </source>
</evidence>
<evidence type="ECO:0000256" key="2">
    <source>
        <dbReference type="ARBA" id="ARBA00022837"/>
    </source>
</evidence>
<dbReference type="SUPFAM" id="SSF47473">
    <property type="entry name" value="EF-hand"/>
    <property type="match status" value="2"/>
</dbReference>
<sequence length="2381" mass="252871">MEEIGVLTPPQLSRLRKAFLDSSGLSKAAFVAAMMQIIGPRALAPRDSNTSPELATAAALVDVFDAVDINHDGTVDWEEFSVYYLAHGSTRGPALLRLKHRLNERYGFEGSTPHTTNVTRVRYIPELQKLFVCEEGSKSLKVHEAAVMRVDDGMPLLGEVNLRGADALDVAFAPTPRLLLVACADFAIKLFDAAPLMPSVRRFKGLMASVYRKLRYMRGNAADAPGADAVATGEDELMEALAAQAAAEEARLRRRRMQAGAAVKDYLPMKLLGFAHTPTVQKTLAWHGEGEQLISSGLDEHILVWKVRLIKSSPTAKVAHIVQTGVLAGHTATVNDVLVIPQHGPPPGRAASGPNGEVPVGEVLLEADDDGLTSASTTQVGTGDAEAGNTPVTPVATTPAPDPRGNATPSFVDAAAASALSPEPAAKVGFLVSTSSDTTVRIWKYANDRISLVRVSRRHSQSVQFARFARLPRMLLTAGLDNFIQCFDMSLDDGTAVMKLVGHTSPITGLATIPSRAQAVSVDENGFVRWWNVCRDASVLDEERCLQVVRPASATVSPFLPRGLDVVHSLPTMAARTMGTSWEGLTLIRIGHALAAGGMAAGAQLTEQMDALRAAGSQVAGAGDDGTPTEAADSISTSSGSFATSGDGTPGGRPMAAATRASAAIAAAARRAALPHGSVIVAGSRLKCFETVAVTDEASVPVLVNAAPELGSIIAVLERDARVVSAGDGSLRHYFEEVGGGVVACAARAVDSRVLFVGMSSGRVHAVNLGTGARLLELPPHRRDVCAVIPCPADSLAITASWDRTLRVVDLLAASQCIPVQVADSSGAVASAPQAYQSAAEPPAAAGAGAPSPETGLQLVDESGCEASAPRSCHVAAMDMSMLRFQTSLERPLETSPSVLREVQSAMPAAITCAAVSLETALIATGDAQGNLRLWTFDTMNAAGRAVGHQAEVHAASFVPKALALVSGDSSGVVLVWDTHARLAKGTDMLRCVMAFRAAVAPGPKPTPFAPREAVGVVAEDVQGATFDTARSHMSTGPISTRAVPSDSPAAARLGVDGPEEVALPPLQQGSGDDIASLLALKTLRGKAIVVAGTESGKICVWDVSEALQRTTAFRTERLPPAQLSFEPRRSAYGTVRDDPDCDPRLWQASLPAMRLRAQWQHQLREASDIARTEVKLLCLFEAHSAGAVTCLSFQAMPDTLLSGGGRGEIRAWDLTVCDADVPRDHGSESDEVDDGDQKEPISPGAPALAKRRFFSQGAGRLPAVARSRAGKFGAAPAAPAAASAATAVPSRMRSDRRAARKGERVRIHDSSKPDTSREPARRRRPQGMSVFTGPEAPLAVGCWPWDDRPQGARPRIRDGSLESLPGWGLVLTTPNAPPAPLKGQWRFPLSEAMFAQSRAAHAQEVLRQATEHELDAASPDASRPGSAASDAEGGPGLSKARLAIRRAHTQRMQERKTQMRVLRRMLGLEDGSLGLSADQVESLASTASRPDGAVRAAELMTSLSTPRAKWGRSPTRSSRSASRTRPPSRPDAPASPGGRRPLVAPPKRSVLSGDDSAKGGPWDPERGARRHDVVATMLRRGRPPGDEDPSAALSLAFLGGMPAQSASDATDMSEDWWSDEQMRRSLSKRSTVDDPLGADDDFTRSNLRRMLKQEAQDLAISQSQMLPARFVVNHSMAASPQQKAAQLAAAVRRTLNVSGTELSMAKVPGWSDRGSKHRYPAMTHEQNRRNAAARSAAAHVLMTTAPADVAEELRAASMEARREALLDADAVLDMAMAPSEFLKSHLGDEAQLKSLARPGSSVPPLSTRRGPKGGVRPSTSLGPGSVESLQAGFAPSPGLSPERLKPLPRAAAPGPSPGKARSSDRRADPGSPRHAHADAHGSEPLADSAEAATLISQALEAVRLRRKAPYAAGVVGRKPGASPSKGAPAAASQDAVFGMRIEKHRALSVRDTREIAAQAVLQEEFKQSLARDAAKRRARSRQLSAALSAADPSQPIPDGLRKLGAEELASQARGAAEGPRPVDAAVVANDSRFGGRGISQRSGVNALRRALIDVTTDLAGDDDALRLDHQRRLRMRLRRIDPLEAMFAPDGPGPGPDAPSGASLATRKMFGPYKRMDIAAFRKVIQRIDQDGDRVITRQEFLADPFVTNDDTLGARMESIYRSLDRDGSGNVTVVQFARAMFPMADAPTLRDILAFCFWHPTVREEQDVMRAKYSSRTLGDLRRLFLLYDTDSGGTISRDELLEALRAIHKGNSRATRNIYEQASSMQSKAAGLAIIETQLDSIMARADTDGNDELDFEEFVGLMGPTFEPTAPIVPDIDGRYRPKLEVEISELVEDEEDPLEAALAVAKERRAEAVHEKGRGRSEADSAAGDDEWSVDL</sequence>
<evidence type="ECO:0000313" key="6">
    <source>
        <dbReference type="EMBL" id="KAA0150661.1"/>
    </source>
</evidence>
<feature type="compositionally biased region" description="Basic and acidic residues" evidence="4">
    <location>
        <begin position="1293"/>
        <end position="1320"/>
    </location>
</feature>
<feature type="region of interest" description="Disordered" evidence="4">
    <location>
        <begin position="617"/>
        <end position="655"/>
    </location>
</feature>
<organism evidence="6 7">
    <name type="scientific">Cafeteria roenbergensis</name>
    <name type="common">Marine flagellate</name>
    <dbReference type="NCBI Taxonomy" id="33653"/>
    <lineage>
        <taxon>Eukaryota</taxon>
        <taxon>Sar</taxon>
        <taxon>Stramenopiles</taxon>
        <taxon>Bigyra</taxon>
        <taxon>Opalozoa</taxon>
        <taxon>Bicosoecida</taxon>
        <taxon>Cafeteriaceae</taxon>
        <taxon>Cafeteria</taxon>
    </lineage>
</organism>
<evidence type="ECO:0000256" key="1">
    <source>
        <dbReference type="ARBA" id="ARBA00022737"/>
    </source>
</evidence>
<feature type="repeat" description="WD" evidence="3">
    <location>
        <begin position="946"/>
        <end position="978"/>
    </location>
</feature>
<feature type="compositionally biased region" description="Low complexity" evidence="4">
    <location>
        <begin position="390"/>
        <end position="399"/>
    </location>
</feature>
<dbReference type="Proteomes" id="UP000325113">
    <property type="component" value="Unassembled WGS sequence"/>
</dbReference>
<dbReference type="PROSITE" id="PS50082">
    <property type="entry name" value="WD_REPEATS_2"/>
    <property type="match status" value="2"/>
</dbReference>
<feature type="compositionally biased region" description="Low complexity" evidence="4">
    <location>
        <begin position="631"/>
        <end position="647"/>
    </location>
</feature>
<dbReference type="InterPro" id="IPR051242">
    <property type="entry name" value="WD-EF-hand_domain"/>
</dbReference>
<proteinExistence type="predicted"/>
<dbReference type="InterPro" id="IPR011992">
    <property type="entry name" value="EF-hand-dom_pair"/>
</dbReference>
<dbReference type="CDD" id="cd00051">
    <property type="entry name" value="EFh"/>
    <property type="match status" value="2"/>
</dbReference>
<feature type="domain" description="EF-hand" evidence="5">
    <location>
        <begin position="2277"/>
        <end position="2312"/>
    </location>
</feature>
<dbReference type="PROSITE" id="PS00018">
    <property type="entry name" value="EF_HAND_1"/>
    <property type="match status" value="4"/>
</dbReference>
<feature type="domain" description="EF-hand" evidence="5">
    <location>
        <begin position="2117"/>
        <end position="2152"/>
    </location>
</feature>
<evidence type="ECO:0000313" key="7">
    <source>
        <dbReference type="Proteomes" id="UP000325113"/>
    </source>
</evidence>
<dbReference type="InterPro" id="IPR018247">
    <property type="entry name" value="EF_Hand_1_Ca_BS"/>
</dbReference>
<dbReference type="InterPro" id="IPR001680">
    <property type="entry name" value="WD40_rpt"/>
</dbReference>
<feature type="compositionally biased region" description="Basic and acidic residues" evidence="4">
    <location>
        <begin position="2354"/>
        <end position="2368"/>
    </location>
</feature>
<feature type="region of interest" description="Disordered" evidence="4">
    <location>
        <begin position="1413"/>
        <end position="1439"/>
    </location>
</feature>
<dbReference type="InterPro" id="IPR015943">
    <property type="entry name" value="WD40/YVTN_repeat-like_dom_sf"/>
</dbReference>
<reference evidence="6 7" key="1">
    <citation type="submission" date="2019-07" db="EMBL/GenBank/DDBJ databases">
        <title>Genomes of Cafeteria roenbergensis.</title>
        <authorList>
            <person name="Fischer M.G."/>
            <person name="Hackl T."/>
            <person name="Roman M."/>
        </authorList>
    </citation>
    <scope>NUCLEOTIDE SEQUENCE [LARGE SCALE GENOMIC DNA]</scope>
    <source>
        <strain evidence="6 7">Cflag</strain>
    </source>
</reference>
<dbReference type="PROSITE" id="PS50294">
    <property type="entry name" value="WD_REPEATS_REGION"/>
    <property type="match status" value="1"/>
</dbReference>
<feature type="compositionally biased region" description="Low complexity" evidence="4">
    <location>
        <begin position="1275"/>
        <end position="1288"/>
    </location>
</feature>
<feature type="compositionally biased region" description="Acidic residues" evidence="4">
    <location>
        <begin position="2372"/>
        <end position="2381"/>
    </location>
</feature>
<feature type="region of interest" description="Disordered" evidence="4">
    <location>
        <begin position="1795"/>
        <end position="1888"/>
    </location>
</feature>
<dbReference type="SMART" id="SM00320">
    <property type="entry name" value="WD40"/>
    <property type="match status" value="10"/>
</dbReference>
<feature type="region of interest" description="Disordered" evidence="4">
    <location>
        <begin position="2354"/>
        <end position="2381"/>
    </location>
</feature>
<dbReference type="SMART" id="SM00054">
    <property type="entry name" value="EFh"/>
    <property type="match status" value="5"/>
</dbReference>